<keyword evidence="3" id="KW-1185">Reference proteome</keyword>
<feature type="region of interest" description="Disordered" evidence="1">
    <location>
        <begin position="319"/>
        <end position="345"/>
    </location>
</feature>
<dbReference type="EMBL" id="JACAZF010000010">
    <property type="protein sequence ID" value="KAF7293511.1"/>
    <property type="molecule type" value="Genomic_DNA"/>
</dbReference>
<protein>
    <submittedName>
        <fullName evidence="2">Uncharacterized protein</fullName>
    </submittedName>
</protein>
<name>A0A8H6S620_9AGAR</name>
<dbReference type="AlphaFoldDB" id="A0A8H6S620"/>
<reference evidence="2" key="1">
    <citation type="submission" date="2020-05" db="EMBL/GenBank/DDBJ databases">
        <title>Mycena genomes resolve the evolution of fungal bioluminescence.</title>
        <authorList>
            <person name="Tsai I.J."/>
        </authorList>
    </citation>
    <scope>NUCLEOTIDE SEQUENCE</scope>
    <source>
        <strain evidence="2">171206Taipei</strain>
    </source>
</reference>
<gene>
    <name evidence="2" type="ORF">MIND_01129300</name>
</gene>
<proteinExistence type="predicted"/>
<dbReference type="GeneID" id="59350358"/>
<evidence type="ECO:0000256" key="1">
    <source>
        <dbReference type="SAM" id="MobiDB-lite"/>
    </source>
</evidence>
<dbReference type="Proteomes" id="UP000636479">
    <property type="component" value="Unassembled WGS sequence"/>
</dbReference>
<dbReference type="OrthoDB" id="3065252at2759"/>
<organism evidence="2 3">
    <name type="scientific">Mycena indigotica</name>
    <dbReference type="NCBI Taxonomy" id="2126181"/>
    <lineage>
        <taxon>Eukaryota</taxon>
        <taxon>Fungi</taxon>
        <taxon>Dikarya</taxon>
        <taxon>Basidiomycota</taxon>
        <taxon>Agaricomycotina</taxon>
        <taxon>Agaricomycetes</taxon>
        <taxon>Agaricomycetidae</taxon>
        <taxon>Agaricales</taxon>
        <taxon>Marasmiineae</taxon>
        <taxon>Mycenaceae</taxon>
        <taxon>Mycena</taxon>
    </lineage>
</organism>
<feature type="compositionally biased region" description="Low complexity" evidence="1">
    <location>
        <begin position="465"/>
        <end position="474"/>
    </location>
</feature>
<feature type="compositionally biased region" description="Basic residues" evidence="1">
    <location>
        <begin position="455"/>
        <end position="464"/>
    </location>
</feature>
<accession>A0A8H6S620</accession>
<evidence type="ECO:0000313" key="3">
    <source>
        <dbReference type="Proteomes" id="UP000636479"/>
    </source>
</evidence>
<dbReference type="RefSeq" id="XP_037215674.1">
    <property type="nucleotide sequence ID" value="XM_037367842.1"/>
</dbReference>
<evidence type="ECO:0000313" key="2">
    <source>
        <dbReference type="EMBL" id="KAF7293511.1"/>
    </source>
</evidence>
<sequence length="543" mass="60385">MSANDTNEDSRPLYTIIRKTKGTTDSERRLRERADTIFNYVKSTSFTQVVEWENAGSKHPNPAITKKMDHKDYIDTVIYPDLDCRFEISGPNGFRISNFLQALHKTINNFIREARKNNGYLPGMQPEVDEGHTTTPASTTVVPRVNRLPARIARPATRPKMSVRRIFEEDQKTEIERLTNAKLEGQERAHRDGKDLKARAEAVTELWTNCDNKEEYEKRAAEENAVREAELTPKQLSLNQSEFGRELSTVVASYFGKHGKQIGDAILFARYAFVDPKTNQIGFKKITVNGFSDEKFGGTTEEFEAWKTYAMHTLQPAVSPALTPQSSPPLLPPMQAVPPPPPPPVLPPPPPAPPVVPPPLPVPPVLPPPPLIFHAVPAGSTNNPARVVPIVGTTQPVPPLPPIQPELANPNGLLPPVINPLPLPPTSPSILSKTPNTTKVLKKRPREGEEITPRPPKKPKKAPTKAKAQPVAQAISPRKTRSRGPALVSTKPKKDPLLSWGVTLTKDGVSRKYSGREYANTFPAEFRERYPEEVQWLVWPDLE</sequence>
<comment type="caution">
    <text evidence="2">The sequence shown here is derived from an EMBL/GenBank/DDBJ whole genome shotgun (WGS) entry which is preliminary data.</text>
</comment>
<feature type="region of interest" description="Disordered" evidence="1">
    <location>
        <begin position="426"/>
        <end position="498"/>
    </location>
</feature>
<feature type="compositionally biased region" description="Pro residues" evidence="1">
    <location>
        <begin position="326"/>
        <end position="345"/>
    </location>
</feature>